<proteinExistence type="predicted"/>
<accession>A0ABS1KRS2</accession>
<protein>
    <submittedName>
        <fullName evidence="1">DUF1905 domain-containing protein</fullName>
    </submittedName>
</protein>
<gene>
    <name evidence="1" type="ORF">JI741_13150</name>
</gene>
<comment type="caution">
    <text evidence="1">The sequence shown here is derived from an EMBL/GenBank/DDBJ whole genome shotgun (WGS) entry which is preliminary data.</text>
</comment>
<dbReference type="InterPro" id="IPR015018">
    <property type="entry name" value="DUF1905"/>
</dbReference>
<keyword evidence="2" id="KW-1185">Reference proteome</keyword>
<reference evidence="1 2" key="1">
    <citation type="submission" date="2021-01" db="EMBL/GenBank/DDBJ databases">
        <title>Chryseolinea sp. Jin1 Genome sequencing and assembly.</title>
        <authorList>
            <person name="Kim I."/>
        </authorList>
    </citation>
    <scope>NUCLEOTIDE SEQUENCE [LARGE SCALE GENOMIC DNA]</scope>
    <source>
        <strain evidence="1 2">Jin1</strain>
    </source>
</reference>
<name>A0ABS1KRS2_9BACT</name>
<dbReference type="SUPFAM" id="SSF141694">
    <property type="entry name" value="AF2212/PG0164-like"/>
    <property type="match status" value="1"/>
</dbReference>
<evidence type="ECO:0000313" key="2">
    <source>
        <dbReference type="Proteomes" id="UP000613030"/>
    </source>
</evidence>
<evidence type="ECO:0000313" key="1">
    <source>
        <dbReference type="EMBL" id="MBL0742170.1"/>
    </source>
</evidence>
<organism evidence="1 2">
    <name type="scientific">Chryseolinea lacunae</name>
    <dbReference type="NCBI Taxonomy" id="2801331"/>
    <lineage>
        <taxon>Bacteria</taxon>
        <taxon>Pseudomonadati</taxon>
        <taxon>Bacteroidota</taxon>
        <taxon>Cytophagia</taxon>
        <taxon>Cytophagales</taxon>
        <taxon>Fulvivirgaceae</taxon>
        <taxon>Chryseolinea</taxon>
    </lineage>
</organism>
<dbReference type="Proteomes" id="UP000613030">
    <property type="component" value="Unassembled WGS sequence"/>
</dbReference>
<dbReference type="EMBL" id="JAERRB010000004">
    <property type="protein sequence ID" value="MBL0742170.1"/>
    <property type="molecule type" value="Genomic_DNA"/>
</dbReference>
<dbReference type="RefSeq" id="WP_202010117.1">
    <property type="nucleotide sequence ID" value="NZ_JAERRB010000004.1"/>
</dbReference>
<dbReference type="Gene3D" id="2.40.30.100">
    <property type="entry name" value="AF2212/PG0164-like"/>
    <property type="match status" value="1"/>
</dbReference>
<sequence length="291" mass="31882">MNKTLAAKLKIKSSHTSLVLNAPPKHNAAEGLRTKAQAGMVCDFVMAFVKTKRELDALVPKALKALAPDGLLWISYPKKSSGLKTDLTRDRGWDMLTGAGYEPVSVVAVDDTWSALRFRLKTKIPVSTRQPKPSAQQQFTATLEKPGDINGAYVTVPFDVKELYGTGGLVKVNVTFDGHPYRGVLSPMGKGRHIIIVRKDICDAIGKKAGDTVKVTLAPDTAERTVAIPKDLQDAFGQNSAAKTFFDTLSYTNRKEYVVWITSAKKKETRTKRLSETVARLHAGKKNPSEK</sequence>
<dbReference type="Pfam" id="PF08922">
    <property type="entry name" value="DUF1905"/>
    <property type="match status" value="1"/>
</dbReference>
<dbReference type="Pfam" id="PF13376">
    <property type="entry name" value="OmdA"/>
    <property type="match status" value="1"/>
</dbReference>
<dbReference type="InterPro" id="IPR037079">
    <property type="entry name" value="AF2212/PG0164-like_sf"/>
</dbReference>